<evidence type="ECO:0000313" key="3">
    <source>
        <dbReference type="Proteomes" id="UP001154282"/>
    </source>
</evidence>
<sequence>MSTSSNVIECTFCGKHGHPEDKCFKKHGFPANYVPRTTTSSYGRGRGYAHSAITSPDDSVKLSKADYDKLMALVGNSKQHSPHTAAAFTTTTTPSGPGAEESDWFC</sequence>
<dbReference type="EMBL" id="CAMGYJ010000010">
    <property type="protein sequence ID" value="CAI0553054.1"/>
    <property type="molecule type" value="Genomic_DNA"/>
</dbReference>
<gene>
    <name evidence="2" type="ORF">LITE_LOCUS46699</name>
</gene>
<reference evidence="2" key="1">
    <citation type="submission" date="2022-08" db="EMBL/GenBank/DDBJ databases">
        <authorList>
            <person name="Gutierrez-Valencia J."/>
        </authorList>
    </citation>
    <scope>NUCLEOTIDE SEQUENCE</scope>
</reference>
<feature type="compositionally biased region" description="Low complexity" evidence="1">
    <location>
        <begin position="84"/>
        <end position="93"/>
    </location>
</feature>
<dbReference type="Proteomes" id="UP001154282">
    <property type="component" value="Unassembled WGS sequence"/>
</dbReference>
<dbReference type="AlphaFoldDB" id="A0AAV0R6I0"/>
<keyword evidence="3" id="KW-1185">Reference proteome</keyword>
<comment type="caution">
    <text evidence="2">The sequence shown here is derived from an EMBL/GenBank/DDBJ whole genome shotgun (WGS) entry which is preliminary data.</text>
</comment>
<evidence type="ECO:0000313" key="2">
    <source>
        <dbReference type="EMBL" id="CAI0553054.1"/>
    </source>
</evidence>
<evidence type="ECO:0000256" key="1">
    <source>
        <dbReference type="SAM" id="MobiDB-lite"/>
    </source>
</evidence>
<accession>A0AAV0R6I0</accession>
<proteinExistence type="predicted"/>
<organism evidence="2 3">
    <name type="scientific">Linum tenue</name>
    <dbReference type="NCBI Taxonomy" id="586396"/>
    <lineage>
        <taxon>Eukaryota</taxon>
        <taxon>Viridiplantae</taxon>
        <taxon>Streptophyta</taxon>
        <taxon>Embryophyta</taxon>
        <taxon>Tracheophyta</taxon>
        <taxon>Spermatophyta</taxon>
        <taxon>Magnoliopsida</taxon>
        <taxon>eudicotyledons</taxon>
        <taxon>Gunneridae</taxon>
        <taxon>Pentapetalae</taxon>
        <taxon>rosids</taxon>
        <taxon>fabids</taxon>
        <taxon>Malpighiales</taxon>
        <taxon>Linaceae</taxon>
        <taxon>Linum</taxon>
    </lineage>
</organism>
<protein>
    <submittedName>
        <fullName evidence="2">Uncharacterized protein</fullName>
    </submittedName>
</protein>
<feature type="region of interest" description="Disordered" evidence="1">
    <location>
        <begin position="81"/>
        <end position="106"/>
    </location>
</feature>
<name>A0AAV0R6I0_9ROSI</name>